<gene>
    <name evidence="11" type="ORF">BDY21DRAFT_404083</name>
</gene>
<dbReference type="Proteomes" id="UP000799766">
    <property type="component" value="Unassembled WGS sequence"/>
</dbReference>
<dbReference type="PROSITE" id="PS00109">
    <property type="entry name" value="PROTEIN_KINASE_TYR"/>
    <property type="match status" value="1"/>
</dbReference>
<evidence type="ECO:0000256" key="8">
    <source>
        <dbReference type="ARBA" id="ARBA00047899"/>
    </source>
</evidence>
<dbReference type="Gene3D" id="1.10.510.10">
    <property type="entry name" value="Transferase(Phosphotransferase) domain 1"/>
    <property type="match status" value="1"/>
</dbReference>
<dbReference type="SUPFAM" id="SSF56112">
    <property type="entry name" value="Protein kinase-like (PK-like)"/>
    <property type="match status" value="1"/>
</dbReference>
<evidence type="ECO:0000256" key="2">
    <source>
        <dbReference type="ARBA" id="ARBA00011534"/>
    </source>
</evidence>
<proteinExistence type="predicted"/>
<dbReference type="EMBL" id="MU001700">
    <property type="protein sequence ID" value="KAF2453058.1"/>
    <property type="molecule type" value="Genomic_DNA"/>
</dbReference>
<dbReference type="InterPro" id="IPR008266">
    <property type="entry name" value="Tyr_kinase_AS"/>
</dbReference>
<dbReference type="GO" id="GO:0004674">
    <property type="term" value="F:protein serine/threonine kinase activity"/>
    <property type="evidence" value="ECO:0007669"/>
    <property type="project" value="UniProtKB-EC"/>
</dbReference>
<dbReference type="InterPro" id="IPR000719">
    <property type="entry name" value="Prot_kinase_dom"/>
</dbReference>
<dbReference type="InterPro" id="IPR011009">
    <property type="entry name" value="Kinase-like_dom_sf"/>
</dbReference>
<accession>A0A6A6NN26</accession>
<evidence type="ECO:0000256" key="9">
    <source>
        <dbReference type="ARBA" id="ARBA00048679"/>
    </source>
</evidence>
<reference evidence="11" key="1">
    <citation type="journal article" date="2020" name="Stud. Mycol.">
        <title>101 Dothideomycetes genomes: a test case for predicting lifestyles and emergence of pathogens.</title>
        <authorList>
            <person name="Haridas S."/>
            <person name="Albert R."/>
            <person name="Binder M."/>
            <person name="Bloem J."/>
            <person name="Labutti K."/>
            <person name="Salamov A."/>
            <person name="Andreopoulos B."/>
            <person name="Baker S."/>
            <person name="Barry K."/>
            <person name="Bills G."/>
            <person name="Bluhm B."/>
            <person name="Cannon C."/>
            <person name="Castanera R."/>
            <person name="Culley D."/>
            <person name="Daum C."/>
            <person name="Ezra D."/>
            <person name="Gonzalez J."/>
            <person name="Henrissat B."/>
            <person name="Kuo A."/>
            <person name="Liang C."/>
            <person name="Lipzen A."/>
            <person name="Lutzoni F."/>
            <person name="Magnuson J."/>
            <person name="Mondo S."/>
            <person name="Nolan M."/>
            <person name="Ohm R."/>
            <person name="Pangilinan J."/>
            <person name="Park H.-J."/>
            <person name="Ramirez L."/>
            <person name="Alfaro M."/>
            <person name="Sun H."/>
            <person name="Tritt A."/>
            <person name="Yoshinaga Y."/>
            <person name="Zwiers L.-H."/>
            <person name="Turgeon B."/>
            <person name="Goodwin S."/>
            <person name="Spatafora J."/>
            <person name="Crous P."/>
            <person name="Grigoriev I."/>
        </authorList>
    </citation>
    <scope>NUCLEOTIDE SEQUENCE</scope>
    <source>
        <strain evidence="11">ATCC 16933</strain>
    </source>
</reference>
<sequence>MGIFPHRGSTSDFFRVAPGRILKTPMKVCDGVPNREALEERNGASIAVEKQILERLGNHPEIVPYLGPQSPGIILSEAPFGSLQAFVDTNTPMSSSHGWKLCEQAAEAVVHVHSKGVIHLDLRPENFLVHRITSRGALARPLWWINVRRPRTGWRTLA</sequence>
<evidence type="ECO:0000259" key="10">
    <source>
        <dbReference type="PROSITE" id="PS50011"/>
    </source>
</evidence>
<dbReference type="Pfam" id="PF00069">
    <property type="entry name" value="Pkinase"/>
    <property type="match status" value="1"/>
</dbReference>
<evidence type="ECO:0000313" key="12">
    <source>
        <dbReference type="Proteomes" id="UP000799766"/>
    </source>
</evidence>
<evidence type="ECO:0000256" key="1">
    <source>
        <dbReference type="ARBA" id="ARBA00003747"/>
    </source>
</evidence>
<evidence type="ECO:0000313" key="11">
    <source>
        <dbReference type="EMBL" id="KAF2453058.1"/>
    </source>
</evidence>
<feature type="domain" description="Protein kinase" evidence="10">
    <location>
        <begin position="1"/>
        <end position="158"/>
    </location>
</feature>
<comment type="function">
    <text evidence="1">Component of the EKC/KEOPS complex that is required for the formation of a threonylcarbamoyl group on adenosine at position 37 (t(6)A37) in tRNAs that read codons beginning with adenine. The complex is probably involved in the transfer of the threonylcarbamoyl moiety of threonylcarbamoyl-AMP (TC-AMP) to the N6 group of A37. BUD32 has ATPase activity in the context of the EKC/KEOPS complex and likely plays a supporting role to the catalytic subunit KAE1. The EKC/KEOPS complex also promotes both telomere uncapping and telomere elongation. The complex is required for efficient recruitment of transcriptional coactivators.</text>
</comment>
<dbReference type="EC" id="2.7.11.1" evidence="3"/>
<comment type="subunit">
    <text evidence="2">Component of the EKC/KEOPS complex composed of at least BUD32, CGI121, GON7, KAE1 and PCC1; the whole complex dimerizes.</text>
</comment>
<comment type="catalytic activity">
    <reaction evidence="9">
        <text>L-seryl-[protein] + ATP = O-phospho-L-seryl-[protein] + ADP + H(+)</text>
        <dbReference type="Rhea" id="RHEA:17989"/>
        <dbReference type="Rhea" id="RHEA-COMP:9863"/>
        <dbReference type="Rhea" id="RHEA-COMP:11604"/>
        <dbReference type="ChEBI" id="CHEBI:15378"/>
        <dbReference type="ChEBI" id="CHEBI:29999"/>
        <dbReference type="ChEBI" id="CHEBI:30616"/>
        <dbReference type="ChEBI" id="CHEBI:83421"/>
        <dbReference type="ChEBI" id="CHEBI:456216"/>
        <dbReference type="EC" id="2.7.11.1"/>
    </reaction>
</comment>
<organism evidence="11 12">
    <name type="scientific">Lineolata rhizophorae</name>
    <dbReference type="NCBI Taxonomy" id="578093"/>
    <lineage>
        <taxon>Eukaryota</taxon>
        <taxon>Fungi</taxon>
        <taxon>Dikarya</taxon>
        <taxon>Ascomycota</taxon>
        <taxon>Pezizomycotina</taxon>
        <taxon>Dothideomycetes</taxon>
        <taxon>Dothideomycetes incertae sedis</taxon>
        <taxon>Lineolatales</taxon>
        <taxon>Lineolataceae</taxon>
        <taxon>Lineolata</taxon>
    </lineage>
</organism>
<dbReference type="GO" id="GO:0005524">
    <property type="term" value="F:ATP binding"/>
    <property type="evidence" value="ECO:0007669"/>
    <property type="project" value="InterPro"/>
</dbReference>
<evidence type="ECO:0000256" key="3">
    <source>
        <dbReference type="ARBA" id="ARBA00012513"/>
    </source>
</evidence>
<dbReference type="AlphaFoldDB" id="A0A6A6NN26"/>
<evidence type="ECO:0000256" key="7">
    <source>
        <dbReference type="ARBA" id="ARBA00033194"/>
    </source>
</evidence>
<evidence type="ECO:0000256" key="6">
    <source>
        <dbReference type="ARBA" id="ARBA00030980"/>
    </source>
</evidence>
<evidence type="ECO:0000256" key="5">
    <source>
        <dbReference type="ARBA" id="ARBA00019973"/>
    </source>
</evidence>
<dbReference type="PROSITE" id="PS50011">
    <property type="entry name" value="PROTEIN_KINASE_DOM"/>
    <property type="match status" value="1"/>
</dbReference>
<dbReference type="OrthoDB" id="1668230at2759"/>
<name>A0A6A6NN26_9PEZI</name>
<protein>
    <recommendedName>
        <fullName evidence="5">EKC/KEOPS complex subunit BUD32</fullName>
        <ecNumber evidence="3">2.7.11.1</ecNumber>
    </recommendedName>
    <alternativeName>
        <fullName evidence="6 7">Atypical Serine/threonine protein kinase BUD32</fullName>
    </alternativeName>
    <alternativeName>
        <fullName evidence="4">EKC/KEOPS complex subunit bud32</fullName>
    </alternativeName>
</protein>
<comment type="catalytic activity">
    <reaction evidence="8">
        <text>L-threonyl-[protein] + ATP = O-phospho-L-threonyl-[protein] + ADP + H(+)</text>
        <dbReference type="Rhea" id="RHEA:46608"/>
        <dbReference type="Rhea" id="RHEA-COMP:11060"/>
        <dbReference type="Rhea" id="RHEA-COMP:11605"/>
        <dbReference type="ChEBI" id="CHEBI:15378"/>
        <dbReference type="ChEBI" id="CHEBI:30013"/>
        <dbReference type="ChEBI" id="CHEBI:30616"/>
        <dbReference type="ChEBI" id="CHEBI:61977"/>
        <dbReference type="ChEBI" id="CHEBI:456216"/>
        <dbReference type="EC" id="2.7.11.1"/>
    </reaction>
</comment>
<keyword evidence="12" id="KW-1185">Reference proteome</keyword>
<evidence type="ECO:0000256" key="4">
    <source>
        <dbReference type="ARBA" id="ARBA00013948"/>
    </source>
</evidence>